<proteinExistence type="predicted"/>
<keyword evidence="3" id="KW-1185">Reference proteome</keyword>
<evidence type="ECO:0000313" key="2">
    <source>
        <dbReference type="EMBL" id="CAK7231944.1"/>
    </source>
</evidence>
<feature type="region of interest" description="Disordered" evidence="1">
    <location>
        <begin position="100"/>
        <end position="142"/>
    </location>
</feature>
<reference evidence="2 3" key="1">
    <citation type="submission" date="2024-01" db="EMBL/GenBank/DDBJ databases">
        <authorList>
            <person name="Allen C."/>
            <person name="Tagirdzhanova G."/>
        </authorList>
    </citation>
    <scope>NUCLEOTIDE SEQUENCE [LARGE SCALE GENOMIC DNA]</scope>
</reference>
<gene>
    <name evidence="2" type="ORF">SEUCBS140593_008093</name>
</gene>
<name>A0ABP0CL59_9PEZI</name>
<comment type="caution">
    <text evidence="2">The sequence shown here is derived from an EMBL/GenBank/DDBJ whole genome shotgun (WGS) entry which is preliminary data.</text>
</comment>
<dbReference type="Proteomes" id="UP001642482">
    <property type="component" value="Unassembled WGS sequence"/>
</dbReference>
<feature type="compositionally biased region" description="Low complexity" evidence="1">
    <location>
        <begin position="126"/>
        <end position="142"/>
    </location>
</feature>
<protein>
    <submittedName>
        <fullName evidence="2">Uncharacterized protein</fullName>
    </submittedName>
</protein>
<sequence length="142" mass="15338">MGYFQCQNTTAKYLAEIDRLRGPMKRPSSVLMAQMQLVPAYAHQSVMIENNSLSPGNSLDMFEELKTGIFSQVSLPSFSIQDQAEKKPLLKLTSFVAGKDVSDPFEQGPSRSKSHKSGLAKSGDLPAGRRAPAKASAAFGSV</sequence>
<accession>A0ABP0CL59</accession>
<organism evidence="2 3">
    <name type="scientific">Sporothrix eucalyptigena</name>
    <dbReference type="NCBI Taxonomy" id="1812306"/>
    <lineage>
        <taxon>Eukaryota</taxon>
        <taxon>Fungi</taxon>
        <taxon>Dikarya</taxon>
        <taxon>Ascomycota</taxon>
        <taxon>Pezizomycotina</taxon>
        <taxon>Sordariomycetes</taxon>
        <taxon>Sordariomycetidae</taxon>
        <taxon>Ophiostomatales</taxon>
        <taxon>Ophiostomataceae</taxon>
        <taxon>Sporothrix</taxon>
    </lineage>
</organism>
<evidence type="ECO:0000256" key="1">
    <source>
        <dbReference type="SAM" id="MobiDB-lite"/>
    </source>
</evidence>
<evidence type="ECO:0000313" key="3">
    <source>
        <dbReference type="Proteomes" id="UP001642482"/>
    </source>
</evidence>
<dbReference type="EMBL" id="CAWUHD010000107">
    <property type="protein sequence ID" value="CAK7231944.1"/>
    <property type="molecule type" value="Genomic_DNA"/>
</dbReference>